<dbReference type="SUPFAM" id="SSF51695">
    <property type="entry name" value="PLC-like phosphodiesterases"/>
    <property type="match status" value="1"/>
</dbReference>
<dbReference type="EC" id="3.1.4.11" evidence="2"/>
<dbReference type="InterPro" id="IPR001192">
    <property type="entry name" value="PI-PLC_fam"/>
</dbReference>
<dbReference type="Pfam" id="PF00388">
    <property type="entry name" value="PI-PLC-X"/>
    <property type="match status" value="1"/>
</dbReference>
<feature type="region of interest" description="Disordered" evidence="3">
    <location>
        <begin position="463"/>
        <end position="489"/>
    </location>
</feature>
<gene>
    <name evidence="6" type="ORF">PRZ48_001569</name>
</gene>
<dbReference type="Gene3D" id="2.60.40.150">
    <property type="entry name" value="C2 domain"/>
    <property type="match status" value="1"/>
</dbReference>
<dbReference type="PRINTS" id="PR00390">
    <property type="entry name" value="PHPHLIPASEC"/>
</dbReference>
<keyword evidence="7" id="KW-1185">Reference proteome</keyword>
<dbReference type="PROSITE" id="PS50008">
    <property type="entry name" value="PIPLC_Y_DOMAIN"/>
    <property type="match status" value="1"/>
</dbReference>
<dbReference type="PANTHER" id="PTHR10336:SF82">
    <property type="entry name" value="PHOSPHOINOSITIDE PHOSPHOLIPASE C"/>
    <property type="match status" value="1"/>
</dbReference>
<comment type="catalytic activity">
    <reaction evidence="2">
        <text>a 1,2-diacyl-sn-glycero-3-phospho-(1D-myo-inositol-4,5-bisphosphate) + H2O = 1D-myo-inositol 1,4,5-trisphosphate + a 1,2-diacyl-sn-glycerol + H(+)</text>
        <dbReference type="Rhea" id="RHEA:33179"/>
        <dbReference type="ChEBI" id="CHEBI:15377"/>
        <dbReference type="ChEBI" id="CHEBI:15378"/>
        <dbReference type="ChEBI" id="CHEBI:17815"/>
        <dbReference type="ChEBI" id="CHEBI:58456"/>
        <dbReference type="ChEBI" id="CHEBI:203600"/>
        <dbReference type="EC" id="3.1.4.11"/>
    </reaction>
</comment>
<feature type="domain" description="C2" evidence="4">
    <location>
        <begin position="411"/>
        <end position="550"/>
    </location>
</feature>
<evidence type="ECO:0000313" key="7">
    <source>
        <dbReference type="Proteomes" id="UP001305779"/>
    </source>
</evidence>
<dbReference type="Gene3D" id="3.20.20.190">
    <property type="entry name" value="Phosphatidylinositol (PI) phosphodiesterase"/>
    <property type="match status" value="1"/>
</dbReference>
<dbReference type="SMART" id="SM00149">
    <property type="entry name" value="PLCYc"/>
    <property type="match status" value="1"/>
</dbReference>
<sequence length="570" mass="63854">MAHRTDLTDRIKHYAKQAFEEDPRGSQSLEEYLENLQKPESSAALPLPTDTSHPLPHYFISSSHNTYLSGNQLWGKSTTDSYKNVLKRGCRCIEIDLWDGGSPSSSEAEEPSNNEDRDVKNLGGLLKKGLSRLRSHSNPKRAETDLATSDDKLMPTPWRTDSSRDEPVVYHGYTATKEMPFRKVCEVVRDYAFSKSDLPLIVSLEVHCHSPQQEIAVELMNDYWSGYLQRMPKDFSDSTPMPTLESLKNTILVKVKWTPPEKAKAKERDANKSPSKRGNDKDSSGDEDASEAVKKGKIIESLSNLGVFTRAFHFDSFDQVAATIPTHVFSLGESKLLEACEKQPEKLFEHNLHHLMRAYPKGSRLRSSNLDPAPFWRFGIQMVALNFQTMNAAMMLNAAQFEGTGGWVLKPKGYLPVEGQQPSPNRVALDVKIRLWAAQDLGPADDTPSVYVKCELHVESKAEAEDGQIPRGGKNKGGEYKKRSTMRHSRDPDFGGDCLEFSGVQQVVPELSFLRFKVMDDALAQKDRLLGWAAYRIDRLPRGPVLVHLRGEDSKVNGGKLLLGIQVKTA</sequence>
<name>A0ABR0F1K9_ZASCE</name>
<dbReference type="InterPro" id="IPR000909">
    <property type="entry name" value="PLipase_C_PInositol-sp_X_dom"/>
</dbReference>
<feature type="compositionally biased region" description="Basic and acidic residues" evidence="3">
    <location>
        <begin position="476"/>
        <end position="489"/>
    </location>
</feature>
<reference evidence="6 7" key="1">
    <citation type="journal article" date="2023" name="G3 (Bethesda)">
        <title>A chromosome-level genome assembly of Zasmidium syzygii isolated from banana leaves.</title>
        <authorList>
            <person name="van Westerhoven A.C."/>
            <person name="Mehrabi R."/>
            <person name="Talebi R."/>
            <person name="Steentjes M.B.F."/>
            <person name="Corcolon B."/>
            <person name="Chong P.A."/>
            <person name="Kema G.H.J."/>
            <person name="Seidl M.F."/>
        </authorList>
    </citation>
    <scope>NUCLEOTIDE SEQUENCE [LARGE SCALE GENOMIC DNA]</scope>
    <source>
        <strain evidence="6 7">P124</strain>
    </source>
</reference>
<dbReference type="InterPro" id="IPR000008">
    <property type="entry name" value="C2_dom"/>
</dbReference>
<evidence type="ECO:0000259" key="5">
    <source>
        <dbReference type="PROSITE" id="PS50008"/>
    </source>
</evidence>
<organism evidence="6 7">
    <name type="scientific">Zasmidium cellare</name>
    <name type="common">Wine cellar mold</name>
    <name type="synonym">Racodium cellare</name>
    <dbReference type="NCBI Taxonomy" id="395010"/>
    <lineage>
        <taxon>Eukaryota</taxon>
        <taxon>Fungi</taxon>
        <taxon>Dikarya</taxon>
        <taxon>Ascomycota</taxon>
        <taxon>Pezizomycotina</taxon>
        <taxon>Dothideomycetes</taxon>
        <taxon>Dothideomycetidae</taxon>
        <taxon>Mycosphaerellales</taxon>
        <taxon>Mycosphaerellaceae</taxon>
        <taxon>Zasmidium</taxon>
    </lineage>
</organism>
<dbReference type="InterPro" id="IPR017946">
    <property type="entry name" value="PLC-like_Pdiesterase_TIM-brl"/>
</dbReference>
<dbReference type="EMBL" id="JAXOVC010000001">
    <property type="protein sequence ID" value="KAK4507834.1"/>
    <property type="molecule type" value="Genomic_DNA"/>
</dbReference>
<feature type="region of interest" description="Disordered" evidence="3">
    <location>
        <begin position="101"/>
        <end position="120"/>
    </location>
</feature>
<protein>
    <recommendedName>
        <fullName evidence="2">Phosphoinositide phospholipase C</fullName>
        <ecNumber evidence="2">3.1.4.11</ecNumber>
    </recommendedName>
</protein>
<evidence type="ECO:0000256" key="1">
    <source>
        <dbReference type="ARBA" id="ARBA00023224"/>
    </source>
</evidence>
<dbReference type="SMART" id="SM00148">
    <property type="entry name" value="PLCXc"/>
    <property type="match status" value="1"/>
</dbReference>
<comment type="caution">
    <text evidence="6">The sequence shown here is derived from an EMBL/GenBank/DDBJ whole genome shotgun (WGS) entry which is preliminary data.</text>
</comment>
<feature type="region of interest" description="Disordered" evidence="3">
    <location>
        <begin position="133"/>
        <end position="160"/>
    </location>
</feature>
<evidence type="ECO:0000259" key="4">
    <source>
        <dbReference type="PROSITE" id="PS50004"/>
    </source>
</evidence>
<dbReference type="SUPFAM" id="SSF49562">
    <property type="entry name" value="C2 domain (Calcium/lipid-binding domain, CaLB)"/>
    <property type="match status" value="1"/>
</dbReference>
<feature type="region of interest" description="Disordered" evidence="3">
    <location>
        <begin position="261"/>
        <end position="293"/>
    </location>
</feature>
<dbReference type="Proteomes" id="UP001305779">
    <property type="component" value="Unassembled WGS sequence"/>
</dbReference>
<dbReference type="InterPro" id="IPR001711">
    <property type="entry name" value="PLipase_C_Pinositol-sp_Y"/>
</dbReference>
<keyword evidence="2" id="KW-0443">Lipid metabolism</keyword>
<keyword evidence="2" id="KW-0378">Hydrolase</keyword>
<evidence type="ECO:0000256" key="2">
    <source>
        <dbReference type="RuleBase" id="RU361133"/>
    </source>
</evidence>
<evidence type="ECO:0000313" key="6">
    <source>
        <dbReference type="EMBL" id="KAK4507834.1"/>
    </source>
</evidence>
<accession>A0ABR0F1K9</accession>
<dbReference type="PROSITE" id="PS50007">
    <property type="entry name" value="PIPLC_X_DOMAIN"/>
    <property type="match status" value="1"/>
</dbReference>
<keyword evidence="1" id="KW-0807">Transducer</keyword>
<keyword evidence="2" id="KW-0442">Lipid degradation</keyword>
<proteinExistence type="predicted"/>
<dbReference type="Pfam" id="PF00387">
    <property type="entry name" value="PI-PLC-Y"/>
    <property type="match status" value="1"/>
</dbReference>
<dbReference type="PROSITE" id="PS50004">
    <property type="entry name" value="C2"/>
    <property type="match status" value="1"/>
</dbReference>
<feature type="compositionally biased region" description="Basic and acidic residues" evidence="3">
    <location>
        <begin position="261"/>
        <end position="284"/>
    </location>
</feature>
<dbReference type="PANTHER" id="PTHR10336">
    <property type="entry name" value="PHOSPHOINOSITIDE-SPECIFIC PHOSPHOLIPASE C FAMILY PROTEIN"/>
    <property type="match status" value="1"/>
</dbReference>
<feature type="domain" description="PI-PLC Y-box" evidence="5">
    <location>
        <begin position="302"/>
        <end position="415"/>
    </location>
</feature>
<feature type="compositionally biased region" description="Basic and acidic residues" evidence="3">
    <location>
        <begin position="140"/>
        <end position="153"/>
    </location>
</feature>
<dbReference type="InterPro" id="IPR035892">
    <property type="entry name" value="C2_domain_sf"/>
</dbReference>
<evidence type="ECO:0000256" key="3">
    <source>
        <dbReference type="SAM" id="MobiDB-lite"/>
    </source>
</evidence>